<sequence length="194" mass="21354">MNSKFLYIIFFGLLAACRPEYKNPHVLIRSAAGDIELELYPGKAPKTVAAFLSYVDSGCYQPASFYRVLNDENQPSNAPKSSLIQGGIWRTNYKKAAAVTGVSHETTQQSGILHKNGTISLARTDTGTAKTEFFICIGDQPGLDFGGENNPDKQGYAAFGRVVKGMNVVNTIYKRPEDDQYFHPPVAILTIERL</sequence>
<protein>
    <recommendedName>
        <fullName evidence="1">peptidylprolyl isomerase</fullName>
        <ecNumber evidence="1">5.2.1.8</ecNumber>
    </recommendedName>
</protein>
<dbReference type="GO" id="GO:0003755">
    <property type="term" value="F:peptidyl-prolyl cis-trans isomerase activity"/>
    <property type="evidence" value="ECO:0007669"/>
    <property type="project" value="UniProtKB-KW"/>
</dbReference>
<dbReference type="AlphaFoldDB" id="A0A4Q1D2B5"/>
<reference evidence="5 6" key="1">
    <citation type="submission" date="2019-01" db="EMBL/GenBank/DDBJ databases">
        <title>Filimonas sp. strain TTM-71.</title>
        <authorList>
            <person name="Chen W.-M."/>
        </authorList>
    </citation>
    <scope>NUCLEOTIDE SEQUENCE [LARGE SCALE GENOMIC DNA]</scope>
    <source>
        <strain evidence="5 6">TTM-71</strain>
    </source>
</reference>
<proteinExistence type="predicted"/>
<gene>
    <name evidence="5" type="ORF">ESB13_19575</name>
</gene>
<keyword evidence="3 5" id="KW-0413">Isomerase</keyword>
<dbReference type="Proteomes" id="UP000290545">
    <property type="component" value="Unassembled WGS sequence"/>
</dbReference>
<dbReference type="InterPro" id="IPR002130">
    <property type="entry name" value="Cyclophilin-type_PPIase_dom"/>
</dbReference>
<dbReference type="PROSITE" id="PS51257">
    <property type="entry name" value="PROKAR_LIPOPROTEIN"/>
    <property type="match status" value="1"/>
</dbReference>
<dbReference type="InterPro" id="IPR029000">
    <property type="entry name" value="Cyclophilin-like_dom_sf"/>
</dbReference>
<evidence type="ECO:0000313" key="5">
    <source>
        <dbReference type="EMBL" id="RXK81981.1"/>
    </source>
</evidence>
<keyword evidence="2" id="KW-0697">Rotamase</keyword>
<dbReference type="EC" id="5.2.1.8" evidence="1"/>
<dbReference type="PANTHER" id="PTHR45625">
    <property type="entry name" value="PEPTIDYL-PROLYL CIS-TRANS ISOMERASE-RELATED"/>
    <property type="match status" value="1"/>
</dbReference>
<evidence type="ECO:0000256" key="2">
    <source>
        <dbReference type="ARBA" id="ARBA00023110"/>
    </source>
</evidence>
<dbReference type="RefSeq" id="WP_129005378.1">
    <property type="nucleotide sequence ID" value="NZ_SDHZ01000003.1"/>
</dbReference>
<evidence type="ECO:0000256" key="3">
    <source>
        <dbReference type="ARBA" id="ARBA00023235"/>
    </source>
</evidence>
<dbReference type="InterPro" id="IPR044666">
    <property type="entry name" value="Cyclophilin_A-like"/>
</dbReference>
<dbReference type="EMBL" id="SDHZ01000003">
    <property type="protein sequence ID" value="RXK81981.1"/>
    <property type="molecule type" value="Genomic_DNA"/>
</dbReference>
<evidence type="ECO:0000313" key="6">
    <source>
        <dbReference type="Proteomes" id="UP000290545"/>
    </source>
</evidence>
<evidence type="ECO:0000256" key="1">
    <source>
        <dbReference type="ARBA" id="ARBA00013194"/>
    </source>
</evidence>
<dbReference type="OrthoDB" id="9807797at2"/>
<organism evidence="5 6">
    <name type="scientific">Filimonas effusa</name>
    <dbReference type="NCBI Taxonomy" id="2508721"/>
    <lineage>
        <taxon>Bacteria</taxon>
        <taxon>Pseudomonadati</taxon>
        <taxon>Bacteroidota</taxon>
        <taxon>Chitinophagia</taxon>
        <taxon>Chitinophagales</taxon>
        <taxon>Chitinophagaceae</taxon>
        <taxon>Filimonas</taxon>
    </lineage>
</organism>
<feature type="domain" description="PPIase cyclophilin-type" evidence="4">
    <location>
        <begin position="30"/>
        <end position="194"/>
    </location>
</feature>
<dbReference type="PANTHER" id="PTHR45625:SF4">
    <property type="entry name" value="PEPTIDYLPROLYL ISOMERASE DOMAIN AND WD REPEAT-CONTAINING PROTEIN 1"/>
    <property type="match status" value="1"/>
</dbReference>
<accession>A0A4Q1D2B5</accession>
<name>A0A4Q1D2B5_9BACT</name>
<evidence type="ECO:0000259" key="4">
    <source>
        <dbReference type="PROSITE" id="PS50072"/>
    </source>
</evidence>
<dbReference type="Gene3D" id="2.40.100.10">
    <property type="entry name" value="Cyclophilin-like"/>
    <property type="match status" value="1"/>
</dbReference>
<comment type="caution">
    <text evidence="5">The sequence shown here is derived from an EMBL/GenBank/DDBJ whole genome shotgun (WGS) entry which is preliminary data.</text>
</comment>
<dbReference type="SUPFAM" id="SSF50891">
    <property type="entry name" value="Cyclophilin-like"/>
    <property type="match status" value="1"/>
</dbReference>
<dbReference type="PROSITE" id="PS50072">
    <property type="entry name" value="CSA_PPIASE_2"/>
    <property type="match status" value="1"/>
</dbReference>
<keyword evidence="6" id="KW-1185">Reference proteome</keyword>
<dbReference type="Pfam" id="PF00160">
    <property type="entry name" value="Pro_isomerase"/>
    <property type="match status" value="1"/>
</dbReference>